<protein>
    <submittedName>
        <fullName evidence="2">Putative MarR family transcription regulator</fullName>
    </submittedName>
</protein>
<evidence type="ECO:0000313" key="2">
    <source>
        <dbReference type="EMBL" id="MBB5221453.1"/>
    </source>
</evidence>
<name>A0A840SQ01_9RHOB</name>
<comment type="caution">
    <text evidence="2">The sequence shown here is derived from an EMBL/GenBank/DDBJ whole genome shotgun (WGS) entry which is preliminary data.</text>
</comment>
<dbReference type="InterPro" id="IPR014601">
    <property type="entry name" value="Trans_reg_MarR_HTH"/>
</dbReference>
<dbReference type="Pfam" id="PF13463">
    <property type="entry name" value="HTH_27"/>
    <property type="match status" value="1"/>
</dbReference>
<accession>A0A840SQ01</accession>
<organism evidence="2 3">
    <name type="scientific">Amaricoccus macauensis</name>
    <dbReference type="NCBI Taxonomy" id="57001"/>
    <lineage>
        <taxon>Bacteria</taxon>
        <taxon>Pseudomonadati</taxon>
        <taxon>Pseudomonadota</taxon>
        <taxon>Alphaproteobacteria</taxon>
        <taxon>Rhodobacterales</taxon>
        <taxon>Paracoccaceae</taxon>
        <taxon>Amaricoccus</taxon>
    </lineage>
</organism>
<sequence>MTDQNPDSPPAASPDSIDRHWHLARTETELSVADLEYALLRCHQAFDRWQSECLATVADVAQTGPENALLHVIRMNDRPKSIHDLAHMSNRQDIPNIQYSLRKLIAAGLITRSGSGRSGVTYDVTDEGRAITDRYSEVRAAILIAAVETVPDLARRLDAASRALELMTGLYDQAARTAATHRRRPGAAMPPVR</sequence>
<dbReference type="InterPro" id="IPR000835">
    <property type="entry name" value="HTH_MarR-typ"/>
</dbReference>
<reference evidence="2 3" key="1">
    <citation type="submission" date="2020-08" db="EMBL/GenBank/DDBJ databases">
        <title>Genomic Encyclopedia of Type Strains, Phase IV (KMG-IV): sequencing the most valuable type-strain genomes for metagenomic binning, comparative biology and taxonomic classification.</title>
        <authorList>
            <person name="Goeker M."/>
        </authorList>
    </citation>
    <scope>NUCLEOTIDE SEQUENCE [LARGE SCALE GENOMIC DNA]</scope>
    <source>
        <strain evidence="2 3">DSM 101730</strain>
    </source>
</reference>
<gene>
    <name evidence="2" type="ORF">HNP73_001374</name>
</gene>
<dbReference type="PIRSF" id="PIRSF036158">
    <property type="entry name" value="UCP036158_MarR"/>
    <property type="match status" value="1"/>
</dbReference>
<proteinExistence type="predicted"/>
<feature type="domain" description="HTH marR-type" evidence="1">
    <location>
        <begin position="63"/>
        <end position="128"/>
    </location>
</feature>
<dbReference type="EMBL" id="JACHFM010000001">
    <property type="protein sequence ID" value="MBB5221453.1"/>
    <property type="molecule type" value="Genomic_DNA"/>
</dbReference>
<evidence type="ECO:0000259" key="1">
    <source>
        <dbReference type="Pfam" id="PF13463"/>
    </source>
</evidence>
<dbReference type="Gene3D" id="1.10.10.10">
    <property type="entry name" value="Winged helix-like DNA-binding domain superfamily/Winged helix DNA-binding domain"/>
    <property type="match status" value="1"/>
</dbReference>
<dbReference type="SUPFAM" id="SSF46785">
    <property type="entry name" value="Winged helix' DNA-binding domain"/>
    <property type="match status" value="1"/>
</dbReference>
<evidence type="ECO:0000313" key="3">
    <source>
        <dbReference type="Proteomes" id="UP000549457"/>
    </source>
</evidence>
<dbReference type="RefSeq" id="WP_184147817.1">
    <property type="nucleotide sequence ID" value="NZ_JACHFM010000001.1"/>
</dbReference>
<dbReference type="AlphaFoldDB" id="A0A840SQ01"/>
<keyword evidence="3" id="KW-1185">Reference proteome</keyword>
<dbReference type="InterPro" id="IPR036390">
    <property type="entry name" value="WH_DNA-bd_sf"/>
</dbReference>
<dbReference type="InterPro" id="IPR036388">
    <property type="entry name" value="WH-like_DNA-bd_sf"/>
</dbReference>
<dbReference type="Proteomes" id="UP000549457">
    <property type="component" value="Unassembled WGS sequence"/>
</dbReference>
<dbReference type="GO" id="GO:0003700">
    <property type="term" value="F:DNA-binding transcription factor activity"/>
    <property type="evidence" value="ECO:0007669"/>
    <property type="project" value="InterPro"/>
</dbReference>